<sequence length="179" mass="19714">MKKSMKVVASLVMSITLLVPTISTFAAEQSNEQSSNVNNTTVPVVSTNLSQNDTESCSSSQKIGIQKIPGDYTNGCKIVKTEKRDNVRWTNWENKMVPAIVGGGLGGAGFYIGSTLARAIALGAITQTYVTLPKSKPVYVTIQYRECKDMLGYHQYVIVKTYKDKKRTKFISSEMKKLS</sequence>
<feature type="chain" id="PRO_5004283176" evidence="1">
    <location>
        <begin position="27"/>
        <end position="179"/>
    </location>
</feature>
<dbReference type="AlphaFoldDB" id="Q70JB2"/>
<accession>Q70JB2</accession>
<evidence type="ECO:0000256" key="1">
    <source>
        <dbReference type="SAM" id="SignalP"/>
    </source>
</evidence>
<geneLocation type="plasmid" evidence="2">
    <name>pFL7</name>
</geneLocation>
<keyword evidence="2" id="KW-0614">Plasmid</keyword>
<reference evidence="2" key="1">
    <citation type="journal article" date="2004" name="Plasmid">
        <title>Complete sequence and structural organization of pFL5 and pFL7, two cryptic plasmids from Bacillus licheniformis.</title>
        <authorList>
            <person name="Parini C."/>
            <person name="Guglielmetti S."/>
            <person name="Mora D."/>
            <person name="Ricca G."/>
        </authorList>
    </citation>
    <scope>NUCLEOTIDE SEQUENCE [LARGE SCALE GENOMIC DNA]</scope>
    <source>
        <strain evidence="2">FL7</strain>
        <plasmid evidence="2">pFL7</plasmid>
    </source>
</reference>
<name>Q70JB2_BACLI</name>
<organism evidence="2">
    <name type="scientific">Bacillus licheniformis</name>
    <dbReference type="NCBI Taxonomy" id="1402"/>
    <lineage>
        <taxon>Bacteria</taxon>
        <taxon>Bacillati</taxon>
        <taxon>Bacillota</taxon>
        <taxon>Bacilli</taxon>
        <taxon>Bacillales</taxon>
        <taxon>Bacillaceae</taxon>
        <taxon>Bacillus</taxon>
    </lineage>
</organism>
<feature type="signal peptide" evidence="1">
    <location>
        <begin position="1"/>
        <end position="26"/>
    </location>
</feature>
<proteinExistence type="predicted"/>
<protein>
    <submittedName>
        <fullName evidence="2">Uncharacterized protein</fullName>
    </submittedName>
</protein>
<dbReference type="RefSeq" id="WP_011161203.1">
    <property type="nucleotide sequence ID" value="NZ_JAHHXO010000012.1"/>
</dbReference>
<dbReference type="EMBL" id="AJ577855">
    <property type="protein sequence ID" value="CAE17312.1"/>
    <property type="molecule type" value="Genomic_DNA"/>
</dbReference>
<keyword evidence="1" id="KW-0732">Signal</keyword>
<evidence type="ECO:0000313" key="2">
    <source>
        <dbReference type="EMBL" id="CAE17312.1"/>
    </source>
</evidence>